<feature type="repeat" description="ANK" evidence="1">
    <location>
        <begin position="89"/>
        <end position="121"/>
    </location>
</feature>
<dbReference type="EMBL" id="CP055899">
    <property type="protein sequence ID" value="QKX55638.1"/>
    <property type="molecule type" value="Genomic_DNA"/>
</dbReference>
<organism evidence="2 3">
    <name type="scientific">Talaromyces rugulosus</name>
    <name type="common">Penicillium rugulosum</name>
    <dbReference type="NCBI Taxonomy" id="121627"/>
    <lineage>
        <taxon>Eukaryota</taxon>
        <taxon>Fungi</taxon>
        <taxon>Dikarya</taxon>
        <taxon>Ascomycota</taxon>
        <taxon>Pezizomycotina</taxon>
        <taxon>Eurotiomycetes</taxon>
        <taxon>Eurotiomycetidae</taxon>
        <taxon>Eurotiales</taxon>
        <taxon>Trichocomaceae</taxon>
        <taxon>Talaromyces</taxon>
        <taxon>Talaromyces sect. Islandici</taxon>
    </lineage>
</organism>
<feature type="repeat" description="ANK" evidence="1">
    <location>
        <begin position="189"/>
        <end position="221"/>
    </location>
</feature>
<keyword evidence="1" id="KW-0040">ANK repeat</keyword>
<dbReference type="Proteomes" id="UP000509510">
    <property type="component" value="Chromosome II"/>
</dbReference>
<keyword evidence="3" id="KW-1185">Reference proteome</keyword>
<accession>A0A7H8QP38</accession>
<reference evidence="3" key="1">
    <citation type="submission" date="2020-06" db="EMBL/GenBank/DDBJ databases">
        <title>A chromosome-scale genome assembly of Talaromyces rugulosus W13939.</title>
        <authorList>
            <person name="Wang B."/>
            <person name="Guo L."/>
            <person name="Ye K."/>
            <person name="Wang L."/>
        </authorList>
    </citation>
    <scope>NUCLEOTIDE SEQUENCE [LARGE SCALE GENOMIC DNA]</scope>
    <source>
        <strain evidence="3">W13939</strain>
    </source>
</reference>
<dbReference type="RefSeq" id="XP_035341816.1">
    <property type="nucleotide sequence ID" value="XM_035485923.1"/>
</dbReference>
<dbReference type="KEGG" id="trg:TRUGW13939_02735"/>
<dbReference type="InterPro" id="IPR002110">
    <property type="entry name" value="Ankyrin_rpt"/>
</dbReference>
<dbReference type="PANTHER" id="PTHR24118">
    <property type="entry name" value="POTE ANKYRIN DOMAIN"/>
    <property type="match status" value="1"/>
</dbReference>
<name>A0A7H8QP38_TALRU</name>
<feature type="repeat" description="ANK" evidence="1">
    <location>
        <begin position="226"/>
        <end position="253"/>
    </location>
</feature>
<dbReference type="OrthoDB" id="4224975at2759"/>
<gene>
    <name evidence="2" type="ORF">TRUGW13939_02735</name>
</gene>
<dbReference type="PROSITE" id="PS50088">
    <property type="entry name" value="ANK_REPEAT"/>
    <property type="match status" value="6"/>
</dbReference>
<dbReference type="InterPro" id="IPR036770">
    <property type="entry name" value="Ankyrin_rpt-contain_sf"/>
</dbReference>
<evidence type="ECO:0000313" key="2">
    <source>
        <dbReference type="EMBL" id="QKX55638.1"/>
    </source>
</evidence>
<dbReference type="PRINTS" id="PR01415">
    <property type="entry name" value="ANKYRIN"/>
</dbReference>
<protein>
    <submittedName>
        <fullName evidence="2">Uncharacterized protein</fullName>
    </submittedName>
</protein>
<evidence type="ECO:0000313" key="3">
    <source>
        <dbReference type="Proteomes" id="UP000509510"/>
    </source>
</evidence>
<dbReference type="PANTHER" id="PTHR24118:SF99">
    <property type="entry name" value="POTE ANKYRIN DOMAIN FAMILY MEMBER 3C-RELATED"/>
    <property type="match status" value="1"/>
</dbReference>
<feature type="repeat" description="ANK" evidence="1">
    <location>
        <begin position="155"/>
        <end position="187"/>
    </location>
</feature>
<dbReference type="GeneID" id="55990242"/>
<evidence type="ECO:0000256" key="1">
    <source>
        <dbReference type="PROSITE-ProRule" id="PRU00023"/>
    </source>
</evidence>
<proteinExistence type="predicted"/>
<dbReference type="PROSITE" id="PS50297">
    <property type="entry name" value="ANK_REP_REGION"/>
    <property type="match status" value="6"/>
</dbReference>
<dbReference type="Gene3D" id="1.25.40.20">
    <property type="entry name" value="Ankyrin repeat-containing domain"/>
    <property type="match status" value="2"/>
</dbReference>
<feature type="repeat" description="ANK" evidence="1">
    <location>
        <begin position="255"/>
        <end position="287"/>
    </location>
</feature>
<dbReference type="AlphaFoldDB" id="A0A7H8QP38"/>
<feature type="repeat" description="ANK" evidence="1">
    <location>
        <begin position="122"/>
        <end position="154"/>
    </location>
</feature>
<dbReference type="SUPFAM" id="SSF48403">
    <property type="entry name" value="Ankyrin repeat"/>
    <property type="match status" value="1"/>
</dbReference>
<sequence length="403" mass="46271">MENRFLDYPLYDYAARNWGYHAKRQSLGPPNYCLKLLENDQKAATCAQVRDITSNTRSAGLHMAAWFGLESEVEALLKRNHQPDVTDLWNKTSLFIAVREGHEAIVRTLLRHGANPQFQDLTGRTPLSLAAELGRGSLINLFLKLGLDPDVADEYGWNPLFYAANCGHMEAVKLLLDAQADVEKKDRYNGMTALSWAAWEGHLPIVRFLLDKGVRPDPTTPQEELLHWAAKYRFTSLIKILLEEGADINKRDSQSGWTPLSHAVMHQHNELAALLVERGANLEYRDKFSRTPFFHALERINPTHRRKLSSPYGLCRLDPLTWTDENISQLLLKKDPNLLHCRDDFSHSPILLATKNRRDAILQIIENRQKYSEIISTEIEIILRTIHALRYDVSKYKDKFLLL</sequence>
<dbReference type="Pfam" id="PF00023">
    <property type="entry name" value="Ank"/>
    <property type="match status" value="1"/>
</dbReference>
<dbReference type="SMART" id="SM00248">
    <property type="entry name" value="ANK"/>
    <property type="match status" value="7"/>
</dbReference>
<dbReference type="Pfam" id="PF12796">
    <property type="entry name" value="Ank_2"/>
    <property type="match status" value="2"/>
</dbReference>